<dbReference type="EMBL" id="AGWK01000011">
    <property type="protein sequence ID" value="EHO74044.1"/>
    <property type="molecule type" value="Genomic_DNA"/>
</dbReference>
<evidence type="ECO:0000313" key="3">
    <source>
        <dbReference type="Proteomes" id="UP000016023"/>
    </source>
</evidence>
<proteinExistence type="predicted"/>
<comment type="caution">
    <text evidence="2">The sequence shown here is derived from an EMBL/GenBank/DDBJ whole genome shotgun (WGS) entry which is preliminary data.</text>
</comment>
<keyword evidence="1" id="KW-0732">Signal</keyword>
<keyword evidence="3" id="KW-1185">Reference proteome</keyword>
<dbReference type="Proteomes" id="UP000016023">
    <property type="component" value="Unassembled WGS sequence"/>
</dbReference>
<evidence type="ECO:0008006" key="4">
    <source>
        <dbReference type="Google" id="ProtNLM"/>
    </source>
</evidence>
<accession>H1Q0D2</accession>
<dbReference type="HOGENOM" id="CLU_028180_0_0_10"/>
<protein>
    <recommendedName>
        <fullName evidence="4">Major fimbrial subunit protein N-terminal domain-containing protein</fullName>
    </recommendedName>
</protein>
<sequence>MKTTTKSILVACGLMAMLASCSNDINTPNSGNKEQPQGLQFSFTEEGYGEDEVLSRAAANKAPQTETVDLGDCEAEVSMESEPAEKHPRAATRAITNKHYTIRAYQAGVKKAEIRGTFNGTNFIADADSPQDMQLNKGEAYEFIAFNDNFTPSGDNELIITRDKVATAYMCRKNVYIDQYKKQQINFEMKHVGSRLRTQFVCQKHIPNNITATLDTKLNNIIPTKETYNINTESYTINSLGSLVAVPNNSPASTEPKFTASNGGQTFAYTSTSNYHYFLPESKNMGFIKITFNAGTIFWKPLTGVIPWLSFNPISMKPNKSYVVKIKLKPKFRYLFSDGTTGFRSETTYGGAPAATAKTPIGLVIESGIAMSLKSIENDQWLEGTNADYRQYNRNMSNNFQTLMSWENGYDETWNAANNTVNVKGNKAIPKGDQTNTGNFPAFYHAGHYTGYFISPIISPLPLWLQNTKWYLPAFGEWKYPFNTVAFGDMTALSGATDYGGLSCYSYFIENAITAVGGTSIMSKNHWTSSQNHPAEAGQVQINPTNMNWNRYRWIVQRNSVRAFIRY</sequence>
<dbReference type="PATRIC" id="fig|883158.3.peg.383"/>
<gene>
    <name evidence="2" type="ORF">HMPREF9140_00370</name>
</gene>
<name>H1Q0D2_9BACT</name>
<dbReference type="RefSeq" id="WP_006951322.1">
    <property type="nucleotide sequence ID" value="NZ_JH594521.1"/>
</dbReference>
<dbReference type="STRING" id="883158.HMPREF9140_00370"/>
<dbReference type="PROSITE" id="PS51257">
    <property type="entry name" value="PROKAR_LIPOPROTEIN"/>
    <property type="match status" value="1"/>
</dbReference>
<feature type="signal peptide" evidence="1">
    <location>
        <begin position="1"/>
        <end position="22"/>
    </location>
</feature>
<evidence type="ECO:0000256" key="1">
    <source>
        <dbReference type="SAM" id="SignalP"/>
    </source>
</evidence>
<evidence type="ECO:0000313" key="2">
    <source>
        <dbReference type="EMBL" id="EHO74044.1"/>
    </source>
</evidence>
<organism evidence="2 3">
    <name type="scientific">Prevotella micans F0438</name>
    <dbReference type="NCBI Taxonomy" id="883158"/>
    <lineage>
        <taxon>Bacteria</taxon>
        <taxon>Pseudomonadati</taxon>
        <taxon>Bacteroidota</taxon>
        <taxon>Bacteroidia</taxon>
        <taxon>Bacteroidales</taxon>
        <taxon>Prevotellaceae</taxon>
        <taxon>Prevotella</taxon>
    </lineage>
</organism>
<feature type="chain" id="PRO_5003552161" description="Major fimbrial subunit protein N-terminal domain-containing protein" evidence="1">
    <location>
        <begin position="23"/>
        <end position="567"/>
    </location>
</feature>
<dbReference type="AlphaFoldDB" id="H1Q0D2"/>
<reference evidence="2 3" key="1">
    <citation type="submission" date="2011-12" db="EMBL/GenBank/DDBJ databases">
        <title>The Genome Sequence of Prevotella micans F0438.</title>
        <authorList>
            <consortium name="The Broad Institute Genome Sequencing Platform"/>
            <person name="Earl A."/>
            <person name="Ward D."/>
            <person name="Feldgarden M."/>
            <person name="Gevers D."/>
            <person name="Izard J."/>
            <person name="Baranova O.V."/>
            <person name="Blanton J.M."/>
            <person name="Wade W.G."/>
            <person name="Dewhirst F.E."/>
            <person name="Young S.K."/>
            <person name="Zeng Q."/>
            <person name="Gargeya S."/>
            <person name="Fitzgerald M."/>
            <person name="Haas B."/>
            <person name="Abouelleil A."/>
            <person name="Alvarado L."/>
            <person name="Arachchi H.M."/>
            <person name="Berlin A."/>
            <person name="Chapman S.B."/>
            <person name="Gearin G."/>
            <person name="Goldberg J."/>
            <person name="Griggs A."/>
            <person name="Gujja S."/>
            <person name="Hansen M."/>
            <person name="Heiman D."/>
            <person name="Howarth C."/>
            <person name="Larimer J."/>
            <person name="Lui A."/>
            <person name="MacDonald P.J.P."/>
            <person name="McCowen C."/>
            <person name="Montmayeur A."/>
            <person name="Murphy C."/>
            <person name="Neiman D."/>
            <person name="Pearson M."/>
            <person name="Priest M."/>
            <person name="Roberts A."/>
            <person name="Saif S."/>
            <person name="Shea T."/>
            <person name="Sisk P."/>
            <person name="Stolte C."/>
            <person name="Sykes S."/>
            <person name="Wortman J."/>
            <person name="Nusbaum C."/>
            <person name="Birren B."/>
        </authorList>
    </citation>
    <scope>NUCLEOTIDE SEQUENCE [LARGE SCALE GENOMIC DNA]</scope>
    <source>
        <strain evidence="2 3">F0438</strain>
    </source>
</reference>